<accession>A0A7D3Y3E0</accession>
<evidence type="ECO:0000313" key="3">
    <source>
        <dbReference type="Proteomes" id="UP000503088"/>
    </source>
</evidence>
<dbReference type="AlphaFoldDB" id="A0A7D3Y3E0"/>
<feature type="compositionally biased region" description="Acidic residues" evidence="1">
    <location>
        <begin position="313"/>
        <end position="323"/>
    </location>
</feature>
<keyword evidence="3" id="KW-1185">Reference proteome</keyword>
<dbReference type="InterPro" id="IPR014752">
    <property type="entry name" value="Arrestin-like_C"/>
</dbReference>
<dbReference type="InterPro" id="IPR009776">
    <property type="entry name" value="Spore_0_M"/>
</dbReference>
<protein>
    <submittedName>
        <fullName evidence="2">Sporulation protein</fullName>
    </submittedName>
</protein>
<organism evidence="2 3">
    <name type="scientific">Kroppenstedtia pulmonis</name>
    <dbReference type="NCBI Taxonomy" id="1380685"/>
    <lineage>
        <taxon>Bacteria</taxon>
        <taxon>Bacillati</taxon>
        <taxon>Bacillota</taxon>
        <taxon>Bacilli</taxon>
        <taxon>Bacillales</taxon>
        <taxon>Thermoactinomycetaceae</taxon>
        <taxon>Kroppenstedtia</taxon>
    </lineage>
</organism>
<feature type="compositionally biased region" description="Acidic residues" evidence="1">
    <location>
        <begin position="333"/>
        <end position="354"/>
    </location>
</feature>
<dbReference type="Gene3D" id="2.60.40.640">
    <property type="match status" value="1"/>
</dbReference>
<sequence>MLRNLMAKLGKGGANVDLVLDKQEYQPGDTVSGELVVKGGTVEQSINRIDVELSMSVRVKDKEYTKELKRFPFPNAFVINPSENKVFPFNYQLPNDLPLSGNQIHYTFVTHLDIASGKDHYDRDPIRINPPDSLQKVLDAFSQLGLREKHDSRSFNGYVQEFEFFPTSFLRDQAKEVEFACAYEENGIRLLLEVDLLPPTRGHEVHREVSLDHDLLNQPEELTEKLQSLLQEMVNDPEPFTHPRVALGHQEHKHSGFSKVGGVVGGLAAGLLGGMIISEIIDHFSDDDEVEAAEPEAEPEEEGSLFDGMFGGDDGEESEEEGGFFDNMFGGDDGGDDGGDEGSFFDDLFDGDDE</sequence>
<dbReference type="KEGG" id="kpul:GXN76_02800"/>
<dbReference type="PANTHER" id="PTHR40053:SF1">
    <property type="entry name" value="SPORULATION-CONTROL PROTEIN SPO0M"/>
    <property type="match status" value="1"/>
</dbReference>
<feature type="compositionally biased region" description="Acidic residues" evidence="1">
    <location>
        <begin position="287"/>
        <end position="304"/>
    </location>
</feature>
<dbReference type="RefSeq" id="WP_173220306.1">
    <property type="nucleotide sequence ID" value="NZ_CP048104.1"/>
</dbReference>
<evidence type="ECO:0000256" key="1">
    <source>
        <dbReference type="SAM" id="MobiDB-lite"/>
    </source>
</evidence>
<dbReference type="SUPFAM" id="SSF81296">
    <property type="entry name" value="E set domains"/>
    <property type="match status" value="1"/>
</dbReference>
<name>A0A7D3Y3E0_9BACL</name>
<reference evidence="2 3" key="1">
    <citation type="submission" date="2020-01" db="EMBL/GenBank/DDBJ databases">
        <authorList>
            <person name="Gulvik C.A."/>
            <person name="Batra D.G."/>
        </authorList>
    </citation>
    <scope>NUCLEOTIDE SEQUENCE [LARGE SCALE GENOMIC DNA]</scope>
    <source>
        <strain evidence="2 3">W9323</strain>
    </source>
</reference>
<evidence type="ECO:0000313" key="2">
    <source>
        <dbReference type="EMBL" id="QKG83505.1"/>
    </source>
</evidence>
<dbReference type="EMBL" id="CP048104">
    <property type="protein sequence ID" value="QKG83505.1"/>
    <property type="molecule type" value="Genomic_DNA"/>
</dbReference>
<dbReference type="InterPro" id="IPR014756">
    <property type="entry name" value="Ig_E-set"/>
</dbReference>
<gene>
    <name evidence="2" type="ORF">GXN76_02800</name>
</gene>
<dbReference type="Pfam" id="PF07070">
    <property type="entry name" value="Spo0M"/>
    <property type="match status" value="1"/>
</dbReference>
<proteinExistence type="predicted"/>
<dbReference type="Proteomes" id="UP000503088">
    <property type="component" value="Chromosome"/>
</dbReference>
<feature type="region of interest" description="Disordered" evidence="1">
    <location>
        <begin position="287"/>
        <end position="354"/>
    </location>
</feature>
<dbReference type="PANTHER" id="PTHR40053">
    <property type="entry name" value="SPORULATION-CONTROL PROTEIN SPO0M"/>
    <property type="match status" value="1"/>
</dbReference>